<feature type="transmembrane region" description="Helical" evidence="1">
    <location>
        <begin position="126"/>
        <end position="151"/>
    </location>
</feature>
<evidence type="ECO:0000256" key="1">
    <source>
        <dbReference type="SAM" id="Phobius"/>
    </source>
</evidence>
<proteinExistence type="predicted"/>
<dbReference type="Proteomes" id="UP000254797">
    <property type="component" value="Unassembled WGS sequence"/>
</dbReference>
<dbReference type="NCBIfam" id="TIGR01906">
    <property type="entry name" value="integ_TIGR01906"/>
    <property type="match status" value="1"/>
</dbReference>
<sequence length="210" mass="24756">MVENIKLLCSWIWILALAILMTIYSAWLWYPLEVEYLKLEQVVFMSKDAILHNYNGLLNYLTNPFETSLTFASFRSSTDGLKHFADVKWFFHLTQVVFLGFLYPTVKSFKQRFKTKSFWSIQRPLIIAALFPLMIGLMASVIGFENFFILFHKVLFVGDNNWLFDPLKDPVIWILPEVFFLHCFLFFITIYEAILWGLVGLAKWQSPKIK</sequence>
<accession>A0A380JX58</accession>
<dbReference type="InterPro" id="IPR010178">
    <property type="entry name" value="Lit"/>
</dbReference>
<keyword evidence="1" id="KW-0472">Membrane</keyword>
<keyword evidence="1" id="KW-0812">Transmembrane</keyword>
<feature type="transmembrane region" description="Helical" evidence="1">
    <location>
        <begin position="89"/>
        <end position="106"/>
    </location>
</feature>
<dbReference type="Pfam" id="PF07314">
    <property type="entry name" value="Lit"/>
    <property type="match status" value="1"/>
</dbReference>
<reference evidence="2 3" key="1">
    <citation type="submission" date="2018-06" db="EMBL/GenBank/DDBJ databases">
        <authorList>
            <consortium name="Pathogen Informatics"/>
            <person name="Doyle S."/>
        </authorList>
    </citation>
    <scope>NUCLEOTIDE SEQUENCE [LARGE SCALE GENOMIC DNA]</scope>
    <source>
        <strain evidence="2 3">NCTC4670</strain>
    </source>
</reference>
<protein>
    <submittedName>
        <fullName evidence="2">Hypothetical membrane spanning protein</fullName>
    </submittedName>
</protein>
<name>A0A380JX58_STRDY</name>
<feature type="transmembrane region" description="Helical" evidence="1">
    <location>
        <begin position="171"/>
        <end position="201"/>
    </location>
</feature>
<gene>
    <name evidence="2" type="ORF">NCTC4670_01041</name>
</gene>
<dbReference type="RefSeq" id="WP_115246091.1">
    <property type="nucleotide sequence ID" value="NZ_UHFG01000004.1"/>
</dbReference>
<dbReference type="EMBL" id="UHFG01000004">
    <property type="protein sequence ID" value="SUN49750.1"/>
    <property type="molecule type" value="Genomic_DNA"/>
</dbReference>
<feature type="transmembrane region" description="Helical" evidence="1">
    <location>
        <begin position="7"/>
        <end position="30"/>
    </location>
</feature>
<evidence type="ECO:0000313" key="2">
    <source>
        <dbReference type="EMBL" id="SUN49750.1"/>
    </source>
</evidence>
<dbReference type="AlphaFoldDB" id="A0A380JX58"/>
<keyword evidence="1" id="KW-1133">Transmembrane helix</keyword>
<organism evidence="2 3">
    <name type="scientific">Streptococcus dysgalactiae subsp. dysgalactiae</name>
    <dbReference type="NCBI Taxonomy" id="99822"/>
    <lineage>
        <taxon>Bacteria</taxon>
        <taxon>Bacillati</taxon>
        <taxon>Bacillota</taxon>
        <taxon>Bacilli</taxon>
        <taxon>Lactobacillales</taxon>
        <taxon>Streptococcaceae</taxon>
        <taxon>Streptococcus</taxon>
    </lineage>
</organism>
<evidence type="ECO:0000313" key="3">
    <source>
        <dbReference type="Proteomes" id="UP000254797"/>
    </source>
</evidence>